<dbReference type="AlphaFoldDB" id="A0A0E9T098"/>
<name>A0A0E9T098_ANGAN</name>
<reference evidence="1" key="1">
    <citation type="submission" date="2014-11" db="EMBL/GenBank/DDBJ databases">
        <authorList>
            <person name="Amaro Gonzalez C."/>
        </authorList>
    </citation>
    <scope>NUCLEOTIDE SEQUENCE</scope>
</reference>
<reference evidence="1" key="2">
    <citation type="journal article" date="2015" name="Fish Shellfish Immunol.">
        <title>Early steps in the European eel (Anguilla anguilla)-Vibrio vulnificus interaction in the gills: Role of the RtxA13 toxin.</title>
        <authorList>
            <person name="Callol A."/>
            <person name="Pajuelo D."/>
            <person name="Ebbesson L."/>
            <person name="Teles M."/>
            <person name="MacKenzie S."/>
            <person name="Amaro C."/>
        </authorList>
    </citation>
    <scope>NUCLEOTIDE SEQUENCE</scope>
</reference>
<evidence type="ECO:0000313" key="1">
    <source>
        <dbReference type="EMBL" id="JAH47044.1"/>
    </source>
</evidence>
<dbReference type="EMBL" id="GBXM01061533">
    <property type="protein sequence ID" value="JAH47044.1"/>
    <property type="molecule type" value="Transcribed_RNA"/>
</dbReference>
<protein>
    <submittedName>
        <fullName evidence="1">Uncharacterized protein</fullName>
    </submittedName>
</protein>
<sequence length="59" mass="7076">MLILLFNRKSRSQLLLHSYSRTLQATVEHLYSCSWVNSQHLQRQCASFTKLFLNYYFCS</sequence>
<proteinExistence type="predicted"/>
<accession>A0A0E9T098</accession>
<organism evidence="1">
    <name type="scientific">Anguilla anguilla</name>
    <name type="common">European freshwater eel</name>
    <name type="synonym">Muraena anguilla</name>
    <dbReference type="NCBI Taxonomy" id="7936"/>
    <lineage>
        <taxon>Eukaryota</taxon>
        <taxon>Metazoa</taxon>
        <taxon>Chordata</taxon>
        <taxon>Craniata</taxon>
        <taxon>Vertebrata</taxon>
        <taxon>Euteleostomi</taxon>
        <taxon>Actinopterygii</taxon>
        <taxon>Neopterygii</taxon>
        <taxon>Teleostei</taxon>
        <taxon>Anguilliformes</taxon>
        <taxon>Anguillidae</taxon>
        <taxon>Anguilla</taxon>
    </lineage>
</organism>